<evidence type="ECO:0000313" key="1">
    <source>
        <dbReference type="EMBL" id="GBN99694.1"/>
    </source>
</evidence>
<reference evidence="1 2" key="1">
    <citation type="journal article" date="2019" name="Sci. Rep.">
        <title>Orb-weaving spider Araneus ventricosus genome elucidates the spidroin gene catalogue.</title>
        <authorList>
            <person name="Kono N."/>
            <person name="Nakamura H."/>
            <person name="Ohtoshi R."/>
            <person name="Moran D.A.P."/>
            <person name="Shinohara A."/>
            <person name="Yoshida Y."/>
            <person name="Fujiwara M."/>
            <person name="Mori M."/>
            <person name="Tomita M."/>
            <person name="Arakawa K."/>
        </authorList>
    </citation>
    <scope>NUCLEOTIDE SEQUENCE [LARGE SCALE GENOMIC DNA]</scope>
</reference>
<protein>
    <submittedName>
        <fullName evidence="1">Uncharacterized protein</fullName>
    </submittedName>
</protein>
<sequence>KLKKNYVCGKKSCAYAVEMFVSCQTAATSEDSVEEEISEYGIREEEERRGKYAGII</sequence>
<gene>
    <name evidence="1" type="ORF">AVEN_160645_1</name>
</gene>
<organism evidence="1 2">
    <name type="scientific">Araneus ventricosus</name>
    <name type="common">Orbweaver spider</name>
    <name type="synonym">Epeira ventricosa</name>
    <dbReference type="NCBI Taxonomy" id="182803"/>
    <lineage>
        <taxon>Eukaryota</taxon>
        <taxon>Metazoa</taxon>
        <taxon>Ecdysozoa</taxon>
        <taxon>Arthropoda</taxon>
        <taxon>Chelicerata</taxon>
        <taxon>Arachnida</taxon>
        <taxon>Araneae</taxon>
        <taxon>Araneomorphae</taxon>
        <taxon>Entelegynae</taxon>
        <taxon>Araneoidea</taxon>
        <taxon>Araneidae</taxon>
        <taxon>Araneus</taxon>
    </lineage>
</organism>
<keyword evidence="2" id="KW-1185">Reference proteome</keyword>
<dbReference type="EMBL" id="BGPR01028503">
    <property type="protein sequence ID" value="GBN99694.1"/>
    <property type="molecule type" value="Genomic_DNA"/>
</dbReference>
<dbReference type="Proteomes" id="UP000499080">
    <property type="component" value="Unassembled WGS sequence"/>
</dbReference>
<feature type="non-terminal residue" evidence="1">
    <location>
        <position position="1"/>
    </location>
</feature>
<name>A0A4Y2TGD1_ARAVE</name>
<accession>A0A4Y2TGD1</accession>
<comment type="caution">
    <text evidence="1">The sequence shown here is derived from an EMBL/GenBank/DDBJ whole genome shotgun (WGS) entry which is preliminary data.</text>
</comment>
<proteinExistence type="predicted"/>
<dbReference type="AlphaFoldDB" id="A0A4Y2TGD1"/>
<evidence type="ECO:0000313" key="2">
    <source>
        <dbReference type="Proteomes" id="UP000499080"/>
    </source>
</evidence>